<keyword evidence="2" id="KW-1185">Reference proteome</keyword>
<dbReference type="EMBL" id="CM004389">
    <property type="protein sequence ID" value="KAG8657810.1"/>
    <property type="molecule type" value="Genomic_DNA"/>
</dbReference>
<gene>
    <name evidence="1" type="ORF">MANES_03G083316v8</name>
</gene>
<evidence type="ECO:0000313" key="1">
    <source>
        <dbReference type="EMBL" id="KAG8657810.1"/>
    </source>
</evidence>
<name>A0ACB7HZZ7_MANES</name>
<evidence type="ECO:0000313" key="2">
    <source>
        <dbReference type="Proteomes" id="UP000091857"/>
    </source>
</evidence>
<proteinExistence type="predicted"/>
<reference evidence="2" key="1">
    <citation type="journal article" date="2016" name="Nat. Biotechnol.">
        <title>Sequencing wild and cultivated cassava and related species reveals extensive interspecific hybridization and genetic diversity.</title>
        <authorList>
            <person name="Bredeson J.V."/>
            <person name="Lyons J.B."/>
            <person name="Prochnik S.E."/>
            <person name="Wu G.A."/>
            <person name="Ha C.M."/>
            <person name="Edsinger-Gonzales E."/>
            <person name="Grimwood J."/>
            <person name="Schmutz J."/>
            <person name="Rabbi I.Y."/>
            <person name="Egesi C."/>
            <person name="Nauluvula P."/>
            <person name="Lebot V."/>
            <person name="Ndunguru J."/>
            <person name="Mkamilo G."/>
            <person name="Bart R.S."/>
            <person name="Setter T.L."/>
            <person name="Gleadow R.M."/>
            <person name="Kulakow P."/>
            <person name="Ferguson M.E."/>
            <person name="Rounsley S."/>
            <person name="Rokhsar D.S."/>
        </authorList>
    </citation>
    <scope>NUCLEOTIDE SEQUENCE [LARGE SCALE GENOMIC DNA]</scope>
    <source>
        <strain evidence="2">cv. AM560-2</strain>
    </source>
</reference>
<organism evidence="1 2">
    <name type="scientific">Manihot esculenta</name>
    <name type="common">Cassava</name>
    <name type="synonym">Jatropha manihot</name>
    <dbReference type="NCBI Taxonomy" id="3983"/>
    <lineage>
        <taxon>Eukaryota</taxon>
        <taxon>Viridiplantae</taxon>
        <taxon>Streptophyta</taxon>
        <taxon>Embryophyta</taxon>
        <taxon>Tracheophyta</taxon>
        <taxon>Spermatophyta</taxon>
        <taxon>Magnoliopsida</taxon>
        <taxon>eudicotyledons</taxon>
        <taxon>Gunneridae</taxon>
        <taxon>Pentapetalae</taxon>
        <taxon>rosids</taxon>
        <taxon>fabids</taxon>
        <taxon>Malpighiales</taxon>
        <taxon>Euphorbiaceae</taxon>
        <taxon>Crotonoideae</taxon>
        <taxon>Manihoteae</taxon>
        <taxon>Manihot</taxon>
    </lineage>
</organism>
<protein>
    <submittedName>
        <fullName evidence="1">Uncharacterized protein</fullName>
    </submittedName>
</protein>
<comment type="caution">
    <text evidence="1">The sequence shown here is derived from an EMBL/GenBank/DDBJ whole genome shotgun (WGS) entry which is preliminary data.</text>
</comment>
<sequence length="167" mass="19214">MPSNEAIYFFISLYSFSKYTLEISYVKGDDTSGLTSGADMSNGFVHSDSITLKGVDVCSTNLDPSLPLTIIRFSSEELDGYSYHFHNEKLSFYKYFHQTAVYFRVSQFLIQYLFLLLQKLFDNQQLIMVYLPNAASSELFPQLFVYKNYRSFLLSCRSGKIPSNILT</sequence>
<dbReference type="Proteomes" id="UP000091857">
    <property type="component" value="Chromosome 3"/>
</dbReference>
<accession>A0ACB7HZZ7</accession>